<evidence type="ECO:0000256" key="7">
    <source>
        <dbReference type="ARBA" id="ARBA00023034"/>
    </source>
</evidence>
<evidence type="ECO:0000256" key="5">
    <source>
        <dbReference type="ARBA" id="ARBA00022968"/>
    </source>
</evidence>
<evidence type="ECO:0000313" key="10">
    <source>
        <dbReference type="EMBL" id="KAK6166989.1"/>
    </source>
</evidence>
<dbReference type="InterPro" id="IPR038757">
    <property type="entry name" value="BRAP"/>
</dbReference>
<dbReference type="AlphaFoldDB" id="A0AAN8GGH6"/>
<keyword evidence="6 9" id="KW-1133">Transmembrane helix</keyword>
<protein>
    <recommendedName>
        <fullName evidence="12">Cupin-like domain-containing protein</fullName>
    </recommendedName>
</protein>
<evidence type="ECO:0000256" key="1">
    <source>
        <dbReference type="ARBA" id="ARBA00004323"/>
    </source>
</evidence>
<evidence type="ECO:0000256" key="8">
    <source>
        <dbReference type="ARBA" id="ARBA00023136"/>
    </source>
</evidence>
<accession>A0AAN8GGH6</accession>
<keyword evidence="8 9" id="KW-0472">Membrane</keyword>
<evidence type="ECO:0000256" key="9">
    <source>
        <dbReference type="SAM" id="Phobius"/>
    </source>
</evidence>
<comment type="subcellular location">
    <subcellularLocation>
        <location evidence="2">Cytoplasm</location>
    </subcellularLocation>
    <subcellularLocation>
        <location evidence="1">Golgi apparatus membrane</location>
        <topology evidence="1">Single-pass type II membrane protein</topology>
    </subcellularLocation>
</comment>
<evidence type="ECO:0000313" key="11">
    <source>
        <dbReference type="Proteomes" id="UP001347796"/>
    </source>
</evidence>
<organism evidence="10 11">
    <name type="scientific">Patella caerulea</name>
    <name type="common">Rayed Mediterranean limpet</name>
    <dbReference type="NCBI Taxonomy" id="87958"/>
    <lineage>
        <taxon>Eukaryota</taxon>
        <taxon>Metazoa</taxon>
        <taxon>Spiralia</taxon>
        <taxon>Lophotrochozoa</taxon>
        <taxon>Mollusca</taxon>
        <taxon>Gastropoda</taxon>
        <taxon>Patellogastropoda</taxon>
        <taxon>Patelloidea</taxon>
        <taxon>Patellidae</taxon>
        <taxon>Patella</taxon>
    </lineage>
</organism>
<keyword evidence="11" id="KW-1185">Reference proteome</keyword>
<gene>
    <name evidence="10" type="ORF">SNE40_022174</name>
</gene>
<evidence type="ECO:0000256" key="4">
    <source>
        <dbReference type="ARBA" id="ARBA00022692"/>
    </source>
</evidence>
<dbReference type="GO" id="GO:0000139">
    <property type="term" value="C:Golgi membrane"/>
    <property type="evidence" value="ECO:0007669"/>
    <property type="project" value="UniProtKB-SubCell"/>
</dbReference>
<comment type="caution">
    <text evidence="10">The sequence shown here is derived from an EMBL/GenBank/DDBJ whole genome shotgun (WGS) entry which is preliminary data.</text>
</comment>
<feature type="transmembrane region" description="Helical" evidence="9">
    <location>
        <begin position="112"/>
        <end position="129"/>
    </location>
</feature>
<keyword evidence="3" id="KW-0963">Cytoplasm</keyword>
<evidence type="ECO:0000256" key="6">
    <source>
        <dbReference type="ARBA" id="ARBA00022989"/>
    </source>
</evidence>
<dbReference type="Proteomes" id="UP001347796">
    <property type="component" value="Unassembled WGS sequence"/>
</dbReference>
<keyword evidence="5" id="KW-0735">Signal-anchor</keyword>
<name>A0AAN8GGH6_PATCE</name>
<evidence type="ECO:0008006" key="12">
    <source>
        <dbReference type="Google" id="ProtNLM"/>
    </source>
</evidence>
<reference evidence="10 11" key="1">
    <citation type="submission" date="2024-01" db="EMBL/GenBank/DDBJ databases">
        <title>The genome of the rayed Mediterranean limpet Patella caerulea (Linnaeus, 1758).</title>
        <authorList>
            <person name="Anh-Thu Weber A."/>
            <person name="Halstead-Nussloch G."/>
        </authorList>
    </citation>
    <scope>NUCLEOTIDE SEQUENCE [LARGE SCALE GENOMIC DNA]</scope>
    <source>
        <strain evidence="10">AATW-2023a</strain>
        <tissue evidence="10">Whole specimen</tissue>
    </source>
</reference>
<evidence type="ECO:0000256" key="2">
    <source>
        <dbReference type="ARBA" id="ARBA00004496"/>
    </source>
</evidence>
<evidence type="ECO:0000256" key="3">
    <source>
        <dbReference type="ARBA" id="ARBA00022490"/>
    </source>
</evidence>
<keyword evidence="7" id="KW-0333">Golgi apparatus</keyword>
<dbReference type="EMBL" id="JAZGQO010000019">
    <property type="protein sequence ID" value="KAK6166989.1"/>
    <property type="molecule type" value="Genomic_DNA"/>
</dbReference>
<sequence length="400" mass="46197">MEGKYDENIACLQDEVQEIRLLAKEMEMTNEEILKCAKQALGVKLESDWEVLRRNLEIFKEESIKFLILSKEVSTKILNKSKEESIKFYKAAKNDFDDCKHKKLLTNVGRSLLVFMAILLTAYVYHLIFDLEGPLGKTFAAVFAPYDHACMRYIRLFALPLHTLLNIGVFHNAPCLVRNPVYVDEIPENCWHCDRVNRTRIAVFNNVTMPTAALSRPTKFKNYTQETTLANLTDIIKNHYSALDSPTIVVKSTVPWLKRPVDLVNVENLKEKILETPNFHMQWVSRRIMTSQILRFLFPRPKFISKRSEVLIYRQIIMDGPRAKPYLVSEDSEGSILYKQNTGNRTLDFVAKEGCEHKCIRFQTVMQAGDVIIFPAIWDTYVKENGDSLSIASISYVDLR</sequence>
<dbReference type="PANTHER" id="PTHR35259:SF1">
    <property type="entry name" value="BOMBESIN RECEPTOR-ACTIVATED PROTEIN C6ORF89"/>
    <property type="match status" value="1"/>
</dbReference>
<proteinExistence type="predicted"/>
<keyword evidence="4 9" id="KW-0812">Transmembrane</keyword>
<dbReference type="PANTHER" id="PTHR35259">
    <property type="entry name" value="BOMBESIN RECEPTOR-ACTIVATED PROTEIN C6ORF89"/>
    <property type="match status" value="1"/>
</dbReference>